<evidence type="ECO:0000256" key="1">
    <source>
        <dbReference type="SAM" id="MobiDB-lite"/>
    </source>
</evidence>
<organism evidence="3 4">
    <name type="scientific">Acanthoscelides obtectus</name>
    <name type="common">Bean weevil</name>
    <name type="synonym">Bruchus obtectus</name>
    <dbReference type="NCBI Taxonomy" id="200917"/>
    <lineage>
        <taxon>Eukaryota</taxon>
        <taxon>Metazoa</taxon>
        <taxon>Ecdysozoa</taxon>
        <taxon>Arthropoda</taxon>
        <taxon>Hexapoda</taxon>
        <taxon>Insecta</taxon>
        <taxon>Pterygota</taxon>
        <taxon>Neoptera</taxon>
        <taxon>Endopterygota</taxon>
        <taxon>Coleoptera</taxon>
        <taxon>Polyphaga</taxon>
        <taxon>Cucujiformia</taxon>
        <taxon>Chrysomeloidea</taxon>
        <taxon>Chrysomelidae</taxon>
        <taxon>Bruchinae</taxon>
        <taxon>Bruchini</taxon>
        <taxon>Acanthoscelides</taxon>
    </lineage>
</organism>
<evidence type="ECO:0000313" key="3">
    <source>
        <dbReference type="EMBL" id="CAH2013764.1"/>
    </source>
</evidence>
<dbReference type="PANTHER" id="PTHR46289:SF14">
    <property type="entry name" value="DUF4371 DOMAIN-CONTAINING PROTEIN"/>
    <property type="match status" value="1"/>
</dbReference>
<accession>A0A9P0QAB0</accession>
<dbReference type="Pfam" id="PF05699">
    <property type="entry name" value="Dimer_Tnp_hAT"/>
    <property type="match status" value="1"/>
</dbReference>
<evidence type="ECO:0000313" key="4">
    <source>
        <dbReference type="Proteomes" id="UP001152888"/>
    </source>
</evidence>
<dbReference type="SUPFAM" id="SSF53098">
    <property type="entry name" value="Ribonuclease H-like"/>
    <property type="match status" value="1"/>
</dbReference>
<dbReference type="InterPro" id="IPR012337">
    <property type="entry name" value="RNaseH-like_sf"/>
</dbReference>
<dbReference type="InterPro" id="IPR006580">
    <property type="entry name" value="Znf_TTF"/>
</dbReference>
<dbReference type="PANTHER" id="PTHR46289">
    <property type="entry name" value="52 KDA REPRESSOR OF THE INHIBITOR OF THE PROTEIN KINASE-LIKE PROTEIN-RELATED"/>
    <property type="match status" value="1"/>
</dbReference>
<proteinExistence type="predicted"/>
<feature type="region of interest" description="Disordered" evidence="1">
    <location>
        <begin position="1068"/>
        <end position="1098"/>
    </location>
</feature>
<dbReference type="AlphaFoldDB" id="A0A9P0QAB0"/>
<dbReference type="InterPro" id="IPR052958">
    <property type="entry name" value="IFN-induced_PKR_regulator"/>
</dbReference>
<dbReference type="GO" id="GO:0046983">
    <property type="term" value="F:protein dimerization activity"/>
    <property type="evidence" value="ECO:0007669"/>
    <property type="project" value="InterPro"/>
</dbReference>
<feature type="domain" description="TTF-type" evidence="2">
    <location>
        <begin position="332"/>
        <end position="418"/>
    </location>
</feature>
<dbReference type="Proteomes" id="UP001152888">
    <property type="component" value="Unassembled WGS sequence"/>
</dbReference>
<sequence>MKPSKLQDHLKRCHPDKTEKDLKYFQTLKDKFQKRPTLDIMFASTSQRNDDGLRASYNISLIIAKSGKPHTIGVKLILPAVEEVLKTVLHKPASDIIKRIPLSNNNVERRIDEMSSDIESFLCNYLQTTHFSIQLDESTLPDNAALLLAYVRFIMNQEIYEELLFARTLITDTKDFESRFEDILTMVIPPWIINPFGDIEEANVIIQEELTELSTNEELKVQFKNGNQQFWLQNNIPVTYPKESPKPNELLSIEEVGINRAGPSTDTDDDEVKKARIDLCSAPSATAARTGYDIGKYVCHPPSNDEEKLRALKEPWIPPDTFKFPVTDTGKKKLSFQRHWTNRYSWLVYSNLMQGALCKVCVLLGKTQGGRGHQELGAFVSKPFINWKKALESFDHHADTKYHKFAVEQAANFARIMEGKTLDVTECLNVENNKIAEENRKRLKAIVETIILCGRQAIALRGSHDSGEIGINEPEHNDGNFRALLRFRARSGDEALKNHLLTQNIHSRAMYTSSVTQNEVIELCGSAIQTQVLNRVKEAGFFTILADETQDISRREQLALCLRYVHCSSGKSVIREDFLEFIHVEDVSAQALATTIISHLLSYNLDMDKWIGQGYDGAAVMSGRLRGVRTIISEQYPKAQFVHCVAHVLNLVLAHSCEIPMIRNCIGTIKSVINFFRQSPLRDGLLKKIADQINSSHSTLISLCETRWTEKHVAVERFAEMVPVIRETLGALQDAASSDVATQAYHLQTAMDNSQFIVSLVILRKVFSYTANLNKAMQKVNVDLTNICEYTKTVKTTLLNVRNESQFAILFEQAQQMSSGDIVVPRITGRQTLRNNIAAETAEIYYRRNVFYPFIDHVIAELDARFKPHESTIEGIQMLLPEKTSNDSRIKENLEKIAQTFLGGENEGTIFLSEYEIWHNHWKSVAQKPATVLDAIDNCDDQFFPSIKKLLIILATLPVSTATPERSFSTLKRLKTYLRNKMGDERLTGLALMSVHRDLAVQLDSEEIINQLAIKLIDPIGVRALFFFHFGDPSLIRAIATSVFSDLDFAPSQVTNKEYDANETQNLAASNGQSASPSSPVASCSSHEETQRNFEHHI</sequence>
<dbReference type="InterPro" id="IPR008906">
    <property type="entry name" value="HATC_C_dom"/>
</dbReference>
<dbReference type="InterPro" id="IPR025398">
    <property type="entry name" value="DUF4371"/>
</dbReference>
<keyword evidence="4" id="KW-1185">Reference proteome</keyword>
<feature type="compositionally biased region" description="Low complexity" evidence="1">
    <location>
        <begin position="1074"/>
        <end position="1085"/>
    </location>
</feature>
<dbReference type="OrthoDB" id="6601747at2759"/>
<dbReference type="EMBL" id="CAKOFQ010008373">
    <property type="protein sequence ID" value="CAH2013764.1"/>
    <property type="molecule type" value="Genomic_DNA"/>
</dbReference>
<feature type="compositionally biased region" description="Basic and acidic residues" evidence="1">
    <location>
        <begin position="1086"/>
        <end position="1098"/>
    </location>
</feature>
<dbReference type="SMART" id="SM00597">
    <property type="entry name" value="ZnF_TTF"/>
    <property type="match status" value="1"/>
</dbReference>
<reference evidence="3" key="1">
    <citation type="submission" date="2022-03" db="EMBL/GenBank/DDBJ databases">
        <authorList>
            <person name="Sayadi A."/>
        </authorList>
    </citation>
    <scope>NUCLEOTIDE SEQUENCE</scope>
</reference>
<gene>
    <name evidence="3" type="ORF">ACAOBT_LOCUS33669</name>
</gene>
<comment type="caution">
    <text evidence="3">The sequence shown here is derived from an EMBL/GenBank/DDBJ whole genome shotgun (WGS) entry which is preliminary data.</text>
</comment>
<protein>
    <recommendedName>
        <fullName evidence="2">TTF-type domain-containing protein</fullName>
    </recommendedName>
</protein>
<evidence type="ECO:0000259" key="2">
    <source>
        <dbReference type="SMART" id="SM00597"/>
    </source>
</evidence>
<name>A0A9P0QAB0_ACAOB</name>
<dbReference type="Pfam" id="PF14291">
    <property type="entry name" value="DUF4371"/>
    <property type="match status" value="1"/>
</dbReference>